<dbReference type="NCBIfam" id="TIGR01409">
    <property type="entry name" value="TAT_signal_seq"/>
    <property type="match status" value="1"/>
</dbReference>
<proteinExistence type="predicted"/>
<reference evidence="1 2" key="1">
    <citation type="submission" date="2017-06" db="EMBL/GenBank/DDBJ databases">
        <authorList>
            <person name="Kim H.J."/>
            <person name="Triplett B.A."/>
        </authorList>
    </citation>
    <scope>NUCLEOTIDE SEQUENCE [LARGE SCALE GENOMIC DNA]</scope>
    <source>
        <strain evidence="1 2">B29T1</strain>
    </source>
</reference>
<keyword evidence="2" id="KW-1185">Reference proteome</keyword>
<dbReference type="Proteomes" id="UP000197065">
    <property type="component" value="Unassembled WGS sequence"/>
</dbReference>
<dbReference type="InterPro" id="IPR006311">
    <property type="entry name" value="TAT_signal"/>
</dbReference>
<dbReference type="PROSITE" id="PS51318">
    <property type="entry name" value="TAT"/>
    <property type="match status" value="1"/>
</dbReference>
<dbReference type="InterPro" id="IPR019546">
    <property type="entry name" value="TAT_signal_bac_arc"/>
</dbReference>
<dbReference type="OrthoDB" id="4929908at2"/>
<accession>A0A212RZN3</accession>
<evidence type="ECO:0000313" key="2">
    <source>
        <dbReference type="Proteomes" id="UP000197065"/>
    </source>
</evidence>
<name>A0A212RZN3_9PROT</name>
<protein>
    <submittedName>
        <fullName evidence="1">Tat (Twin-arginine translocation) pathway signal sequence</fullName>
    </submittedName>
</protein>
<dbReference type="AlphaFoldDB" id="A0A212RZN3"/>
<evidence type="ECO:0000313" key="1">
    <source>
        <dbReference type="EMBL" id="SNB78345.1"/>
    </source>
</evidence>
<dbReference type="RefSeq" id="WP_088562862.1">
    <property type="nucleotide sequence ID" value="NZ_FYEH01000018.1"/>
</dbReference>
<gene>
    <name evidence="1" type="ORF">SAMN07250955_11847</name>
</gene>
<organism evidence="1 2">
    <name type="scientific">Arboricoccus pini</name>
    <dbReference type="NCBI Taxonomy" id="1963835"/>
    <lineage>
        <taxon>Bacteria</taxon>
        <taxon>Pseudomonadati</taxon>
        <taxon>Pseudomonadota</taxon>
        <taxon>Alphaproteobacteria</taxon>
        <taxon>Geminicoccales</taxon>
        <taxon>Geminicoccaceae</taxon>
        <taxon>Arboricoccus</taxon>
    </lineage>
</organism>
<sequence length="187" mass="20542">MKITILDRRRFMAQATTASAAVVVGTSGGVTLMSSEAAWAVPLKTVDEAGAKRLLAMIRTLYPHDRLSDAYYAEALAGIDAKAAGDKQLKTLLTVDARKLDEATTRNFADLPEADRIAVLKSIEDTPFFKRVANEMLVAFYNNKKIWPEFEYQGSSFEYGGYLKRGFQDAAWTGDPPPEASPPPYLG</sequence>
<dbReference type="EMBL" id="FYEH01000018">
    <property type="protein sequence ID" value="SNB78345.1"/>
    <property type="molecule type" value="Genomic_DNA"/>
</dbReference>